<feature type="transmembrane region" description="Helical" evidence="1">
    <location>
        <begin position="12"/>
        <end position="33"/>
    </location>
</feature>
<evidence type="ECO:0000313" key="3">
    <source>
        <dbReference type="Proteomes" id="UP000008066"/>
    </source>
</evidence>
<dbReference type="Proteomes" id="UP000008066">
    <property type="component" value="Unassembled WGS sequence"/>
</dbReference>
<dbReference type="EMBL" id="GL988045">
    <property type="protein sequence ID" value="EGS18477.1"/>
    <property type="molecule type" value="Genomic_DNA"/>
</dbReference>
<sequence length="124" mass="14550">MSFISRHELLSIALRVVQLIFAVIVVVLNGIYLHYFDSPYYHAHFSEVFRSGYAVFIGSVSILLIIGMAVFHQMNRRLAIFGSWIVDLIVGINWFIVFGMFLGAHEAYEETCGFYILRRYYRRW</sequence>
<dbReference type="RefSeq" id="XP_006695422.1">
    <property type="nucleotide sequence ID" value="XM_006695359.1"/>
</dbReference>
<gene>
    <name evidence="2" type="ORF">CTHT_0050790</name>
</gene>
<feature type="transmembrane region" description="Helical" evidence="1">
    <location>
        <begin position="53"/>
        <end position="71"/>
    </location>
</feature>
<protein>
    <recommendedName>
        <fullName evidence="4">MARVEL domain-containing protein</fullName>
    </recommendedName>
</protein>
<evidence type="ECO:0000256" key="1">
    <source>
        <dbReference type="SAM" id="Phobius"/>
    </source>
</evidence>
<proteinExistence type="predicted"/>
<dbReference type="KEGG" id="cthr:CTHT_0050790"/>
<accession>G0SD47</accession>
<dbReference type="GeneID" id="18259117"/>
<keyword evidence="1" id="KW-0472">Membrane</keyword>
<keyword evidence="1" id="KW-1133">Transmembrane helix</keyword>
<feature type="transmembrane region" description="Helical" evidence="1">
    <location>
        <begin position="78"/>
        <end position="101"/>
    </location>
</feature>
<keyword evidence="1" id="KW-0812">Transmembrane</keyword>
<evidence type="ECO:0000313" key="2">
    <source>
        <dbReference type="EMBL" id="EGS18477.1"/>
    </source>
</evidence>
<evidence type="ECO:0008006" key="4">
    <source>
        <dbReference type="Google" id="ProtNLM"/>
    </source>
</evidence>
<reference evidence="2 3" key="1">
    <citation type="journal article" date="2011" name="Cell">
        <title>Insight into structure and assembly of the nuclear pore complex by utilizing the genome of a eukaryotic thermophile.</title>
        <authorList>
            <person name="Amlacher S."/>
            <person name="Sarges P."/>
            <person name="Flemming D."/>
            <person name="van Noort V."/>
            <person name="Kunze R."/>
            <person name="Devos D.P."/>
            <person name="Arumugam M."/>
            <person name="Bork P."/>
            <person name="Hurt E."/>
        </authorList>
    </citation>
    <scope>NUCLEOTIDE SEQUENCE [LARGE SCALE GENOMIC DNA]</scope>
    <source>
        <strain evidence="3">DSM 1495 / CBS 144.50 / IMI 039719</strain>
    </source>
</reference>
<organism evidence="3">
    <name type="scientific">Chaetomium thermophilum (strain DSM 1495 / CBS 144.50 / IMI 039719)</name>
    <name type="common">Thermochaetoides thermophila</name>
    <dbReference type="NCBI Taxonomy" id="759272"/>
    <lineage>
        <taxon>Eukaryota</taxon>
        <taxon>Fungi</taxon>
        <taxon>Dikarya</taxon>
        <taxon>Ascomycota</taxon>
        <taxon>Pezizomycotina</taxon>
        <taxon>Sordariomycetes</taxon>
        <taxon>Sordariomycetidae</taxon>
        <taxon>Sordariales</taxon>
        <taxon>Chaetomiaceae</taxon>
        <taxon>Thermochaetoides</taxon>
    </lineage>
</organism>
<keyword evidence="3" id="KW-1185">Reference proteome</keyword>
<name>G0SD47_CHATD</name>
<dbReference type="HOGENOM" id="CLU_2003659_0_0_1"/>
<dbReference type="AlphaFoldDB" id="G0SD47"/>